<protein>
    <recommendedName>
        <fullName evidence="4">Secreted protein</fullName>
    </recommendedName>
</protein>
<comment type="caution">
    <text evidence="2">The sequence shown here is derived from an EMBL/GenBank/DDBJ whole genome shotgun (WGS) entry which is preliminary data.</text>
</comment>
<dbReference type="Proteomes" id="UP000055048">
    <property type="component" value="Unassembled WGS sequence"/>
</dbReference>
<organism evidence="2 3">
    <name type="scientific">Trichinella murrelli</name>
    <dbReference type="NCBI Taxonomy" id="144512"/>
    <lineage>
        <taxon>Eukaryota</taxon>
        <taxon>Metazoa</taxon>
        <taxon>Ecdysozoa</taxon>
        <taxon>Nematoda</taxon>
        <taxon>Enoplea</taxon>
        <taxon>Dorylaimia</taxon>
        <taxon>Trichinellida</taxon>
        <taxon>Trichinellidae</taxon>
        <taxon>Trichinella</taxon>
    </lineage>
</organism>
<dbReference type="AlphaFoldDB" id="A0A0V0UDJ5"/>
<sequence>MVIVVMMMMMMMMQARLIYSIKGVARKKQANSRIANLQRCKFPNCKDKSANNPARRGFITTVDIYDGQYSIFPEGIDQDFNLPVCFCRTPDGA</sequence>
<evidence type="ECO:0000256" key="1">
    <source>
        <dbReference type="SAM" id="SignalP"/>
    </source>
</evidence>
<keyword evidence="3" id="KW-1185">Reference proteome</keyword>
<dbReference type="OrthoDB" id="10289879at2759"/>
<accession>A0A0V0UDJ5</accession>
<proteinExistence type="predicted"/>
<name>A0A0V0UDJ5_9BILA</name>
<evidence type="ECO:0008006" key="4">
    <source>
        <dbReference type="Google" id="ProtNLM"/>
    </source>
</evidence>
<feature type="signal peptide" evidence="1">
    <location>
        <begin position="1"/>
        <end position="15"/>
    </location>
</feature>
<evidence type="ECO:0000313" key="3">
    <source>
        <dbReference type="Proteomes" id="UP000055048"/>
    </source>
</evidence>
<reference evidence="2 3" key="1">
    <citation type="submission" date="2015-01" db="EMBL/GenBank/DDBJ databases">
        <title>Evolution of Trichinella species and genotypes.</title>
        <authorList>
            <person name="Korhonen P.K."/>
            <person name="Edoardo P."/>
            <person name="Giuseppe L.R."/>
            <person name="Gasser R.B."/>
        </authorList>
    </citation>
    <scope>NUCLEOTIDE SEQUENCE [LARGE SCALE GENOMIC DNA]</scope>
    <source>
        <strain evidence="2">ISS417</strain>
    </source>
</reference>
<keyword evidence="1" id="KW-0732">Signal</keyword>
<feature type="chain" id="PRO_5012836705" description="Secreted protein" evidence="1">
    <location>
        <begin position="16"/>
        <end position="93"/>
    </location>
</feature>
<dbReference type="EMBL" id="JYDJ01000024">
    <property type="protein sequence ID" value="KRX48807.1"/>
    <property type="molecule type" value="Genomic_DNA"/>
</dbReference>
<evidence type="ECO:0000313" key="2">
    <source>
        <dbReference type="EMBL" id="KRX48807.1"/>
    </source>
</evidence>
<gene>
    <name evidence="2" type="ORF">T05_6613</name>
</gene>